<dbReference type="SUPFAM" id="SSF53098">
    <property type="entry name" value="Ribonuclease H-like"/>
    <property type="match status" value="1"/>
</dbReference>
<keyword evidence="7" id="KW-1185">Reference proteome</keyword>
<dbReference type="InterPro" id="IPR012337">
    <property type="entry name" value="RNaseH-like_sf"/>
</dbReference>
<evidence type="ECO:0000256" key="3">
    <source>
        <dbReference type="ARBA" id="ARBA00022771"/>
    </source>
</evidence>
<dbReference type="GO" id="GO:0008270">
    <property type="term" value="F:zinc ion binding"/>
    <property type="evidence" value="ECO:0007669"/>
    <property type="project" value="UniProtKB-KW"/>
</dbReference>
<protein>
    <submittedName>
        <fullName evidence="6">778_t:CDS:1</fullName>
    </submittedName>
</protein>
<keyword evidence="5" id="KW-0539">Nucleus</keyword>
<gene>
    <name evidence="6" type="ORF">POCULU_LOCUS10015</name>
</gene>
<evidence type="ECO:0000256" key="5">
    <source>
        <dbReference type="ARBA" id="ARBA00023242"/>
    </source>
</evidence>
<evidence type="ECO:0000313" key="7">
    <source>
        <dbReference type="Proteomes" id="UP000789572"/>
    </source>
</evidence>
<dbReference type="PANTHER" id="PTHR46481:SF10">
    <property type="entry name" value="ZINC FINGER BED DOMAIN-CONTAINING PROTEIN 39"/>
    <property type="match status" value="1"/>
</dbReference>
<dbReference type="PANTHER" id="PTHR46481">
    <property type="entry name" value="ZINC FINGER BED DOMAIN-CONTAINING PROTEIN 4"/>
    <property type="match status" value="1"/>
</dbReference>
<dbReference type="OrthoDB" id="1737128at2759"/>
<accession>A0A9N9H769</accession>
<comment type="caution">
    <text evidence="6">The sequence shown here is derived from an EMBL/GenBank/DDBJ whole genome shotgun (WGS) entry which is preliminary data.</text>
</comment>
<reference evidence="6" key="1">
    <citation type="submission" date="2021-06" db="EMBL/GenBank/DDBJ databases">
        <authorList>
            <person name="Kallberg Y."/>
            <person name="Tangrot J."/>
            <person name="Rosling A."/>
        </authorList>
    </citation>
    <scope>NUCLEOTIDE SEQUENCE</scope>
    <source>
        <strain evidence="6">IA702</strain>
    </source>
</reference>
<dbReference type="GO" id="GO:0005634">
    <property type="term" value="C:nucleus"/>
    <property type="evidence" value="ECO:0007669"/>
    <property type="project" value="UniProtKB-SubCell"/>
</dbReference>
<dbReference type="Proteomes" id="UP000789572">
    <property type="component" value="Unassembled WGS sequence"/>
</dbReference>
<evidence type="ECO:0000256" key="2">
    <source>
        <dbReference type="ARBA" id="ARBA00022723"/>
    </source>
</evidence>
<organism evidence="6 7">
    <name type="scientific">Paraglomus occultum</name>
    <dbReference type="NCBI Taxonomy" id="144539"/>
    <lineage>
        <taxon>Eukaryota</taxon>
        <taxon>Fungi</taxon>
        <taxon>Fungi incertae sedis</taxon>
        <taxon>Mucoromycota</taxon>
        <taxon>Glomeromycotina</taxon>
        <taxon>Glomeromycetes</taxon>
        <taxon>Paraglomerales</taxon>
        <taxon>Paraglomeraceae</taxon>
        <taxon>Paraglomus</taxon>
    </lineage>
</organism>
<keyword evidence="2" id="KW-0479">Metal-binding</keyword>
<dbReference type="InterPro" id="IPR052035">
    <property type="entry name" value="ZnF_BED_domain_contain"/>
</dbReference>
<dbReference type="EMBL" id="CAJVPJ010004464">
    <property type="protein sequence ID" value="CAG8652312.1"/>
    <property type="molecule type" value="Genomic_DNA"/>
</dbReference>
<evidence type="ECO:0000256" key="4">
    <source>
        <dbReference type="ARBA" id="ARBA00022833"/>
    </source>
</evidence>
<sequence length="178" mass="20613">MNEPITRVRELMKKIKYSPTLIARLKDFCDIKGIKYLSPVLDLPTRWNSTWAMVDGFVYLHSALVLFGTDNPTIQAHLPRMEMTTEIKDTIEVLSCLQMATQVVSGATYPTIGLTRLVIIGIIEHLEECLQQHTFSQHELCRWIKENLNDIGRLLMQQQQYQQSWIPDINSHFLKIIS</sequence>
<dbReference type="AlphaFoldDB" id="A0A9N9H769"/>
<keyword evidence="3" id="KW-0863">Zinc-finger</keyword>
<comment type="subcellular location">
    <subcellularLocation>
        <location evidence="1">Nucleus</location>
    </subcellularLocation>
</comment>
<proteinExistence type="predicted"/>
<evidence type="ECO:0000256" key="1">
    <source>
        <dbReference type="ARBA" id="ARBA00004123"/>
    </source>
</evidence>
<name>A0A9N9H769_9GLOM</name>
<evidence type="ECO:0000313" key="6">
    <source>
        <dbReference type="EMBL" id="CAG8652312.1"/>
    </source>
</evidence>
<keyword evidence="4" id="KW-0862">Zinc</keyword>